<dbReference type="Proteomes" id="UP000800038">
    <property type="component" value="Unassembled WGS sequence"/>
</dbReference>
<reference evidence="2" key="1">
    <citation type="journal article" date="2020" name="Stud. Mycol.">
        <title>101 Dothideomycetes genomes: a test case for predicting lifestyles and emergence of pathogens.</title>
        <authorList>
            <person name="Haridas S."/>
            <person name="Albert R."/>
            <person name="Binder M."/>
            <person name="Bloem J."/>
            <person name="Labutti K."/>
            <person name="Salamov A."/>
            <person name="Andreopoulos B."/>
            <person name="Baker S."/>
            <person name="Barry K."/>
            <person name="Bills G."/>
            <person name="Bluhm B."/>
            <person name="Cannon C."/>
            <person name="Castanera R."/>
            <person name="Culley D."/>
            <person name="Daum C."/>
            <person name="Ezra D."/>
            <person name="Gonzalez J."/>
            <person name="Henrissat B."/>
            <person name="Kuo A."/>
            <person name="Liang C."/>
            <person name="Lipzen A."/>
            <person name="Lutzoni F."/>
            <person name="Magnuson J."/>
            <person name="Mondo S."/>
            <person name="Nolan M."/>
            <person name="Ohm R."/>
            <person name="Pangilinan J."/>
            <person name="Park H.-J."/>
            <person name="Ramirez L."/>
            <person name="Alfaro M."/>
            <person name="Sun H."/>
            <person name="Tritt A."/>
            <person name="Yoshinaga Y."/>
            <person name="Zwiers L.-H."/>
            <person name="Turgeon B."/>
            <person name="Goodwin S."/>
            <person name="Spatafora J."/>
            <person name="Crous P."/>
            <person name="Grigoriev I."/>
        </authorList>
    </citation>
    <scope>NUCLEOTIDE SEQUENCE</scope>
    <source>
        <strain evidence="2">CBS 161.51</strain>
    </source>
</reference>
<feature type="compositionally biased region" description="Low complexity" evidence="1">
    <location>
        <begin position="23"/>
        <end position="36"/>
    </location>
</feature>
<feature type="compositionally biased region" description="Basic and acidic residues" evidence="1">
    <location>
        <begin position="320"/>
        <end position="332"/>
    </location>
</feature>
<name>A0A6A5SRG6_9PLEO</name>
<evidence type="ECO:0000256" key="1">
    <source>
        <dbReference type="SAM" id="MobiDB-lite"/>
    </source>
</evidence>
<dbReference type="EMBL" id="ML976038">
    <property type="protein sequence ID" value="KAF1942159.1"/>
    <property type="molecule type" value="Genomic_DNA"/>
</dbReference>
<sequence length="485" mass="53580">MGVPSQSSTTASHKRVTYSRRPGAASNARNGSAASNAIEVEGEHAYDKIRWFARSSNQNRGGSAMGAHIGAQSKSLAGASSSNQKPCLKFADTVQKTEAVRHEGTRSTKIEEKDDIAVAIARSLADSASSPSVSSPIAPKTQGKYAADVAKAKLMSLSNDKVSAPSIRPSYAKPGKAGAPHAALPGLLEDMHITVKALENKARESLMVDPEDVAVFVRGWEGKMFGVNLALEAVEQRRIKDIQMHLDFDSGLVAKHKEKLKQANLMWEVKMRAREKQWEKKMEEQKQTNEVHITEQKQVYEARLVKQNVAKPSPPPQESQNREQTPKKEHTQLRTTRSLLALTHEHVAKPSTRTQQQPPVEEHMQPRTVRSPSSYIPEGIADYLEKVDRLCVENVALRETLKAKDDDSAHKEELEKLKQMHEAQLGLLRQKVERLADTNAELRRRKENDGQATLTVSNSPNKRKLGSAASSRAEITGSSPKKARN</sequence>
<evidence type="ECO:0000313" key="2">
    <source>
        <dbReference type="EMBL" id="KAF1942159.1"/>
    </source>
</evidence>
<feature type="region of interest" description="Disordered" evidence="1">
    <location>
        <begin position="308"/>
        <end position="333"/>
    </location>
</feature>
<organism evidence="2 3">
    <name type="scientific">Clathrospora elynae</name>
    <dbReference type="NCBI Taxonomy" id="706981"/>
    <lineage>
        <taxon>Eukaryota</taxon>
        <taxon>Fungi</taxon>
        <taxon>Dikarya</taxon>
        <taxon>Ascomycota</taxon>
        <taxon>Pezizomycotina</taxon>
        <taxon>Dothideomycetes</taxon>
        <taxon>Pleosporomycetidae</taxon>
        <taxon>Pleosporales</taxon>
        <taxon>Diademaceae</taxon>
        <taxon>Clathrospora</taxon>
    </lineage>
</organism>
<dbReference type="OrthoDB" id="3687879at2759"/>
<dbReference type="AlphaFoldDB" id="A0A6A5SRG6"/>
<proteinExistence type="predicted"/>
<keyword evidence="3" id="KW-1185">Reference proteome</keyword>
<feature type="region of interest" description="Disordered" evidence="1">
    <location>
        <begin position="1"/>
        <end position="36"/>
    </location>
</feature>
<feature type="compositionally biased region" description="Polar residues" evidence="1">
    <location>
        <begin position="450"/>
        <end position="460"/>
    </location>
</feature>
<feature type="compositionally biased region" description="Polar residues" evidence="1">
    <location>
        <begin position="1"/>
        <end position="11"/>
    </location>
</feature>
<feature type="region of interest" description="Disordered" evidence="1">
    <location>
        <begin position="347"/>
        <end position="374"/>
    </location>
</feature>
<accession>A0A6A5SRG6</accession>
<protein>
    <submittedName>
        <fullName evidence="2">Uncharacterized protein</fullName>
    </submittedName>
</protein>
<evidence type="ECO:0000313" key="3">
    <source>
        <dbReference type="Proteomes" id="UP000800038"/>
    </source>
</evidence>
<gene>
    <name evidence="2" type="ORF">EJ02DRAFT_180875</name>
</gene>
<feature type="region of interest" description="Disordered" evidence="1">
    <location>
        <begin position="441"/>
        <end position="485"/>
    </location>
</feature>